<gene>
    <name evidence="2" type="ORF">BT96DRAFT_988729</name>
</gene>
<dbReference type="AlphaFoldDB" id="A0A6A4I3Y1"/>
<dbReference type="EMBL" id="ML769411">
    <property type="protein sequence ID" value="KAE9405181.1"/>
    <property type="molecule type" value="Genomic_DNA"/>
</dbReference>
<reference evidence="2" key="1">
    <citation type="journal article" date="2019" name="Environ. Microbiol.">
        <title>Fungal ecological strategies reflected in gene transcription - a case study of two litter decomposers.</title>
        <authorList>
            <person name="Barbi F."/>
            <person name="Kohler A."/>
            <person name="Barry K."/>
            <person name="Baskaran P."/>
            <person name="Daum C."/>
            <person name="Fauchery L."/>
            <person name="Ihrmark K."/>
            <person name="Kuo A."/>
            <person name="LaButti K."/>
            <person name="Lipzen A."/>
            <person name="Morin E."/>
            <person name="Grigoriev I.V."/>
            <person name="Henrissat B."/>
            <person name="Lindahl B."/>
            <person name="Martin F."/>
        </authorList>
    </citation>
    <scope>NUCLEOTIDE SEQUENCE</scope>
    <source>
        <strain evidence="2">JB14</strain>
    </source>
</reference>
<feature type="transmembrane region" description="Helical" evidence="1">
    <location>
        <begin position="49"/>
        <end position="70"/>
    </location>
</feature>
<accession>A0A6A4I3Y1</accession>
<evidence type="ECO:0000256" key="1">
    <source>
        <dbReference type="SAM" id="Phobius"/>
    </source>
</evidence>
<name>A0A6A4I3Y1_9AGAR</name>
<evidence type="ECO:0000313" key="2">
    <source>
        <dbReference type="EMBL" id="KAE9405181.1"/>
    </source>
</evidence>
<keyword evidence="3" id="KW-1185">Reference proteome</keyword>
<sequence length="149" mass="16927">MHRLKDKNPPELRHLLVQFQPDFSAQRNCLLQFSFCSIAFTPLCIALKLAFLILSLVTVSVACAIPLHAWSNAQLKTRYNREVKVAVRNHELSVSRDEQRGAIDPAELEEWMNAFFALPDVVTKGQKDKDGSTIVEEEPFYFLSPLAPK</sequence>
<evidence type="ECO:0000313" key="3">
    <source>
        <dbReference type="Proteomes" id="UP000799118"/>
    </source>
</evidence>
<keyword evidence="1" id="KW-1133">Transmembrane helix</keyword>
<dbReference type="Proteomes" id="UP000799118">
    <property type="component" value="Unassembled WGS sequence"/>
</dbReference>
<keyword evidence="1" id="KW-0812">Transmembrane</keyword>
<keyword evidence="1" id="KW-0472">Membrane</keyword>
<organism evidence="2 3">
    <name type="scientific">Gymnopus androsaceus JB14</name>
    <dbReference type="NCBI Taxonomy" id="1447944"/>
    <lineage>
        <taxon>Eukaryota</taxon>
        <taxon>Fungi</taxon>
        <taxon>Dikarya</taxon>
        <taxon>Basidiomycota</taxon>
        <taxon>Agaricomycotina</taxon>
        <taxon>Agaricomycetes</taxon>
        <taxon>Agaricomycetidae</taxon>
        <taxon>Agaricales</taxon>
        <taxon>Marasmiineae</taxon>
        <taxon>Omphalotaceae</taxon>
        <taxon>Gymnopus</taxon>
    </lineage>
</organism>
<protein>
    <submittedName>
        <fullName evidence="2">Uncharacterized protein</fullName>
    </submittedName>
</protein>
<proteinExistence type="predicted"/>